<accession>A0A7W9JIX0</accession>
<evidence type="ECO:0000313" key="4">
    <source>
        <dbReference type="Proteomes" id="UP000567246"/>
    </source>
</evidence>
<dbReference type="Proteomes" id="UP000567246">
    <property type="component" value="Unassembled WGS sequence"/>
</dbReference>
<feature type="transmembrane region" description="Helical" evidence="2">
    <location>
        <begin position="32"/>
        <end position="49"/>
    </location>
</feature>
<dbReference type="GO" id="GO:0016853">
    <property type="term" value="F:isomerase activity"/>
    <property type="evidence" value="ECO:0007669"/>
    <property type="project" value="UniProtKB-KW"/>
</dbReference>
<keyword evidence="3" id="KW-0413">Isomerase</keyword>
<feature type="region of interest" description="Disordered" evidence="1">
    <location>
        <begin position="143"/>
        <end position="169"/>
    </location>
</feature>
<dbReference type="SUPFAM" id="SSF52833">
    <property type="entry name" value="Thioredoxin-like"/>
    <property type="match status" value="1"/>
</dbReference>
<evidence type="ECO:0000256" key="1">
    <source>
        <dbReference type="SAM" id="MobiDB-lite"/>
    </source>
</evidence>
<dbReference type="EMBL" id="JACHMW010000001">
    <property type="protein sequence ID" value="MBB5848755.1"/>
    <property type="molecule type" value="Genomic_DNA"/>
</dbReference>
<dbReference type="AlphaFoldDB" id="A0A7W9JIX0"/>
<dbReference type="InterPro" id="IPR036249">
    <property type="entry name" value="Thioredoxin-like_sf"/>
</dbReference>
<dbReference type="Gene3D" id="3.40.30.10">
    <property type="entry name" value="Glutaredoxin"/>
    <property type="match status" value="1"/>
</dbReference>
<evidence type="ECO:0000256" key="2">
    <source>
        <dbReference type="SAM" id="Phobius"/>
    </source>
</evidence>
<dbReference type="RefSeq" id="WP_184172000.1">
    <property type="nucleotide sequence ID" value="NZ_BAABAG010000004.1"/>
</dbReference>
<proteinExistence type="predicted"/>
<keyword evidence="2" id="KW-1133">Transmembrane helix</keyword>
<comment type="caution">
    <text evidence="3">The sequence shown here is derived from an EMBL/GenBank/DDBJ whole genome shotgun (WGS) entry which is preliminary data.</text>
</comment>
<name>A0A7W9JIX0_9MICC</name>
<organism evidence="3 4">
    <name type="scientific">Micrococcus endophyticus</name>
    <dbReference type="NCBI Taxonomy" id="455343"/>
    <lineage>
        <taxon>Bacteria</taxon>
        <taxon>Bacillati</taxon>
        <taxon>Actinomycetota</taxon>
        <taxon>Actinomycetes</taxon>
        <taxon>Micrococcales</taxon>
        <taxon>Micrococcaceae</taxon>
        <taxon>Micrococcus</taxon>
    </lineage>
</organism>
<keyword evidence="4" id="KW-1185">Reference proteome</keyword>
<keyword evidence="2" id="KW-0812">Transmembrane</keyword>
<evidence type="ECO:0000313" key="3">
    <source>
        <dbReference type="EMBL" id="MBB5848755.1"/>
    </source>
</evidence>
<sequence length="169" mass="19181">MRRLVGDPWFWPVLFGSAGLVFLVWGTLRRDVVVLVAALAMLWMLWRHLPQLRVRSRPLAGAQAHVQAGGVVVFWRPGCPYCQALLRDLDPAQRDAVYWVNIWTDKDAVPVLHRLHAGRDGHAHEAVPTVWARRKDFVAADEASRSRLKDMLRDARPAGGPRTREEGPR</sequence>
<keyword evidence="2" id="KW-0472">Membrane</keyword>
<reference evidence="3 4" key="1">
    <citation type="submission" date="2020-08" db="EMBL/GenBank/DDBJ databases">
        <title>Sequencing the genomes of 1000 actinobacteria strains.</title>
        <authorList>
            <person name="Klenk H.-P."/>
        </authorList>
    </citation>
    <scope>NUCLEOTIDE SEQUENCE [LARGE SCALE GENOMIC DNA]</scope>
    <source>
        <strain evidence="3 4">DSM 17945</strain>
    </source>
</reference>
<dbReference type="PROSITE" id="PS51354">
    <property type="entry name" value="GLUTAREDOXIN_2"/>
    <property type="match status" value="1"/>
</dbReference>
<protein>
    <submittedName>
        <fullName evidence="3">Thiol-disulfide isomerase/thioredoxin</fullName>
    </submittedName>
</protein>
<gene>
    <name evidence="3" type="ORF">HDA33_001319</name>
</gene>
<dbReference type="InterPro" id="IPR017937">
    <property type="entry name" value="Thioredoxin_CS"/>
</dbReference>
<dbReference type="PROSITE" id="PS00194">
    <property type="entry name" value="THIOREDOXIN_1"/>
    <property type="match status" value="1"/>
</dbReference>
<feature type="transmembrane region" description="Helical" evidence="2">
    <location>
        <begin position="9"/>
        <end position="26"/>
    </location>
</feature>